<gene>
    <name evidence="7" type="ORF">FSP39_009285</name>
</gene>
<dbReference type="Proteomes" id="UP001186944">
    <property type="component" value="Unassembled WGS sequence"/>
</dbReference>
<evidence type="ECO:0000256" key="6">
    <source>
        <dbReference type="SAM" id="Phobius"/>
    </source>
</evidence>
<evidence type="ECO:0000313" key="7">
    <source>
        <dbReference type="EMBL" id="KAK3102165.1"/>
    </source>
</evidence>
<reference evidence="7" key="1">
    <citation type="submission" date="2019-08" db="EMBL/GenBank/DDBJ databases">
        <title>The improved chromosome-level genome for the pearl oyster Pinctada fucata martensii using PacBio sequencing and Hi-C.</title>
        <authorList>
            <person name="Zheng Z."/>
        </authorList>
    </citation>
    <scope>NUCLEOTIDE SEQUENCE</scope>
    <source>
        <strain evidence="7">ZZ-2019</strain>
        <tissue evidence="7">Adductor muscle</tissue>
    </source>
</reference>
<dbReference type="InterPro" id="IPR036396">
    <property type="entry name" value="Cyt_P450_sf"/>
</dbReference>
<protein>
    <recommendedName>
        <fullName evidence="9">Cytochrome P450</fullName>
    </recommendedName>
</protein>
<dbReference type="GO" id="GO:0042632">
    <property type="term" value="P:cholesterol homeostasis"/>
    <property type="evidence" value="ECO:0007669"/>
    <property type="project" value="TreeGrafter"/>
</dbReference>
<evidence type="ECO:0000256" key="3">
    <source>
        <dbReference type="ARBA" id="ARBA00022723"/>
    </source>
</evidence>
<keyword evidence="8" id="KW-1185">Reference proteome</keyword>
<dbReference type="PANTHER" id="PTHR24304:SF4">
    <property type="entry name" value="CYTOCHROME P450"/>
    <property type="match status" value="1"/>
</dbReference>
<proteinExistence type="inferred from homology"/>
<evidence type="ECO:0000313" key="8">
    <source>
        <dbReference type="Proteomes" id="UP001186944"/>
    </source>
</evidence>
<evidence type="ECO:0008006" key="9">
    <source>
        <dbReference type="Google" id="ProtNLM"/>
    </source>
</evidence>
<dbReference type="InterPro" id="IPR050529">
    <property type="entry name" value="CYP450_sterol_14alpha_dmase"/>
</dbReference>
<dbReference type="GO" id="GO:0020037">
    <property type="term" value="F:heme binding"/>
    <property type="evidence" value="ECO:0007669"/>
    <property type="project" value="InterPro"/>
</dbReference>
<keyword evidence="5" id="KW-0443">Lipid metabolism</keyword>
<comment type="caution">
    <text evidence="7">The sequence shown here is derived from an EMBL/GenBank/DDBJ whole genome shotgun (WGS) entry which is preliminary data.</text>
</comment>
<dbReference type="GO" id="GO:0005506">
    <property type="term" value="F:iron ion binding"/>
    <property type="evidence" value="ECO:0007669"/>
    <property type="project" value="InterPro"/>
</dbReference>
<keyword evidence="3" id="KW-0479">Metal-binding</keyword>
<organism evidence="7 8">
    <name type="scientific">Pinctada imbricata</name>
    <name type="common">Atlantic pearl-oyster</name>
    <name type="synonym">Pinctada martensii</name>
    <dbReference type="NCBI Taxonomy" id="66713"/>
    <lineage>
        <taxon>Eukaryota</taxon>
        <taxon>Metazoa</taxon>
        <taxon>Spiralia</taxon>
        <taxon>Lophotrochozoa</taxon>
        <taxon>Mollusca</taxon>
        <taxon>Bivalvia</taxon>
        <taxon>Autobranchia</taxon>
        <taxon>Pteriomorphia</taxon>
        <taxon>Pterioida</taxon>
        <taxon>Pterioidea</taxon>
        <taxon>Pteriidae</taxon>
        <taxon>Pinctada</taxon>
    </lineage>
</organism>
<evidence type="ECO:0000256" key="1">
    <source>
        <dbReference type="ARBA" id="ARBA00010617"/>
    </source>
</evidence>
<dbReference type="SUPFAM" id="SSF48264">
    <property type="entry name" value="Cytochrome P450"/>
    <property type="match status" value="1"/>
</dbReference>
<keyword evidence="2" id="KW-0349">Heme</keyword>
<keyword evidence="5" id="KW-0753">Steroid metabolism</keyword>
<accession>A0AA89BZ83</accession>
<evidence type="ECO:0000256" key="4">
    <source>
        <dbReference type="ARBA" id="ARBA00023004"/>
    </source>
</evidence>
<sequence length="259" mass="29956">MVAVTVYLGVLAVVLVCAYFKFLFRRRKSCEPPIPSGHWLWGNGKQFAEHAVNFLHETQRKVGDIFTIRLFHQHLTVINDVHTFEKFVKEKNFDFDAIQKQVNHNVFSFALVDARKMLKEAGKTVKGPHLVKGMQQYAQHLNQAYVDVNSRKDNICSKMVAEGEHEWRTDGLRAFNAKTLFSALFYTIFGKDQTAEHFEPNVVFKHFRLISQILQLPLAGNARQYVPQCCQSTQRLVQTALFLRTSCTGGRFRIYSFRH</sequence>
<dbReference type="EMBL" id="VSWD01000005">
    <property type="protein sequence ID" value="KAK3102165.1"/>
    <property type="molecule type" value="Genomic_DNA"/>
</dbReference>
<name>A0AA89BZ83_PINIB</name>
<evidence type="ECO:0000256" key="2">
    <source>
        <dbReference type="ARBA" id="ARBA00022617"/>
    </source>
</evidence>
<dbReference type="Pfam" id="PF00067">
    <property type="entry name" value="p450"/>
    <property type="match status" value="1"/>
</dbReference>
<dbReference type="AlphaFoldDB" id="A0AA89BZ83"/>
<keyword evidence="6" id="KW-0472">Membrane</keyword>
<evidence type="ECO:0000256" key="5">
    <source>
        <dbReference type="ARBA" id="ARBA00023221"/>
    </source>
</evidence>
<comment type="similarity">
    <text evidence="1">Belongs to the cytochrome P450 family.</text>
</comment>
<dbReference type="PANTHER" id="PTHR24304">
    <property type="entry name" value="CYTOCHROME P450 FAMILY 7"/>
    <property type="match status" value="1"/>
</dbReference>
<keyword evidence="4" id="KW-0408">Iron</keyword>
<dbReference type="GO" id="GO:0006699">
    <property type="term" value="P:bile acid biosynthetic process"/>
    <property type="evidence" value="ECO:0007669"/>
    <property type="project" value="TreeGrafter"/>
</dbReference>
<keyword evidence="6" id="KW-1133">Transmembrane helix</keyword>
<dbReference type="GO" id="GO:0008395">
    <property type="term" value="F:steroid hydroxylase activity"/>
    <property type="evidence" value="ECO:0007669"/>
    <property type="project" value="TreeGrafter"/>
</dbReference>
<dbReference type="InterPro" id="IPR001128">
    <property type="entry name" value="Cyt_P450"/>
</dbReference>
<dbReference type="GO" id="GO:0016705">
    <property type="term" value="F:oxidoreductase activity, acting on paired donors, with incorporation or reduction of molecular oxygen"/>
    <property type="evidence" value="ECO:0007669"/>
    <property type="project" value="InterPro"/>
</dbReference>
<keyword evidence="6" id="KW-0812">Transmembrane</keyword>
<feature type="transmembrane region" description="Helical" evidence="6">
    <location>
        <begin position="6"/>
        <end position="24"/>
    </location>
</feature>
<dbReference type="Gene3D" id="1.10.630.10">
    <property type="entry name" value="Cytochrome P450"/>
    <property type="match status" value="1"/>
</dbReference>